<keyword evidence="1" id="KW-0732">Signal</keyword>
<evidence type="ECO:0008006" key="4">
    <source>
        <dbReference type="Google" id="ProtNLM"/>
    </source>
</evidence>
<sequence length="218" mass="24859">MTCGHRHLYVMLLMLLGKSPCADDNLLMLGDFSSGSLTHWQSREFKNQTQYQVIDDDGTNVLKAESVNSASGLFREQRIDLQKTPILNWRWRVDNALGKINEQSRSGDDYAARIYVVTRGGLAFWRTKAINYVWASTTPKGKPWPNAFAGDNVMMMALRSSDDKIGTWYTEKRNVLADFKQQFHEDIPYVDAVAIMTDTDNTQSKATAYYGDIYFSKN</sequence>
<gene>
    <name evidence="2" type="ORF">CRENPOLYSF2_960011</name>
</gene>
<accession>A0A1R4HJ97</accession>
<dbReference type="Proteomes" id="UP000195442">
    <property type="component" value="Unassembled WGS sequence"/>
</dbReference>
<name>A0A1R4HJ97_9GAMM</name>
<evidence type="ECO:0000256" key="1">
    <source>
        <dbReference type="SAM" id="SignalP"/>
    </source>
</evidence>
<dbReference type="Pfam" id="PF11249">
    <property type="entry name" value="DUF3047"/>
    <property type="match status" value="1"/>
</dbReference>
<dbReference type="RefSeq" id="WP_256969661.1">
    <property type="nucleotide sequence ID" value="NZ_FUKJ01000464.1"/>
</dbReference>
<keyword evidence="3" id="KW-1185">Reference proteome</keyword>
<proteinExistence type="predicted"/>
<feature type="signal peptide" evidence="1">
    <location>
        <begin position="1"/>
        <end position="22"/>
    </location>
</feature>
<evidence type="ECO:0000313" key="2">
    <source>
        <dbReference type="EMBL" id="SJM96295.1"/>
    </source>
</evidence>
<organism evidence="2 3">
    <name type="scientific">Crenothrix polyspora</name>
    <dbReference type="NCBI Taxonomy" id="360316"/>
    <lineage>
        <taxon>Bacteria</taxon>
        <taxon>Pseudomonadati</taxon>
        <taxon>Pseudomonadota</taxon>
        <taxon>Gammaproteobacteria</taxon>
        <taxon>Methylococcales</taxon>
        <taxon>Crenotrichaceae</taxon>
        <taxon>Crenothrix</taxon>
    </lineage>
</organism>
<reference evidence="3" key="1">
    <citation type="submission" date="2017-02" db="EMBL/GenBank/DDBJ databases">
        <authorList>
            <person name="Daims H."/>
        </authorList>
    </citation>
    <scope>NUCLEOTIDE SEQUENCE [LARGE SCALE GENOMIC DNA]</scope>
</reference>
<dbReference type="InterPro" id="IPR021409">
    <property type="entry name" value="DUF3047"/>
</dbReference>
<protein>
    <recommendedName>
        <fullName evidence="4">DUF3047 domain-containing protein</fullName>
    </recommendedName>
</protein>
<dbReference type="AlphaFoldDB" id="A0A1R4HJ97"/>
<dbReference type="EMBL" id="FUKJ01000464">
    <property type="protein sequence ID" value="SJM96295.1"/>
    <property type="molecule type" value="Genomic_DNA"/>
</dbReference>
<evidence type="ECO:0000313" key="3">
    <source>
        <dbReference type="Proteomes" id="UP000195442"/>
    </source>
</evidence>
<feature type="chain" id="PRO_5012616470" description="DUF3047 domain-containing protein" evidence="1">
    <location>
        <begin position="23"/>
        <end position="218"/>
    </location>
</feature>